<evidence type="ECO:0000256" key="1">
    <source>
        <dbReference type="ARBA" id="ARBA00023015"/>
    </source>
</evidence>
<evidence type="ECO:0000313" key="6">
    <source>
        <dbReference type="Proteomes" id="UP001227101"/>
    </source>
</evidence>
<reference evidence="5 6" key="1">
    <citation type="submission" date="2023-06" db="EMBL/GenBank/DDBJ databases">
        <authorList>
            <person name="Oyuntsetseg B."/>
            <person name="Kim S.B."/>
        </authorList>
    </citation>
    <scope>NUCLEOTIDE SEQUENCE [LARGE SCALE GENOMIC DNA]</scope>
    <source>
        <strain evidence="5 6">2-2</strain>
    </source>
</reference>
<dbReference type="PANTHER" id="PTHR44688:SF16">
    <property type="entry name" value="DNA-BINDING TRANSCRIPTIONAL ACTIVATOR DEVR_DOSR"/>
    <property type="match status" value="1"/>
</dbReference>
<dbReference type="InterPro" id="IPR000792">
    <property type="entry name" value="Tscrpt_reg_LuxR_C"/>
</dbReference>
<organism evidence="5 6">
    <name type="scientific">Amycolatopsis nalaikhensis</name>
    <dbReference type="NCBI Taxonomy" id="715472"/>
    <lineage>
        <taxon>Bacteria</taxon>
        <taxon>Bacillati</taxon>
        <taxon>Actinomycetota</taxon>
        <taxon>Actinomycetes</taxon>
        <taxon>Pseudonocardiales</taxon>
        <taxon>Pseudonocardiaceae</taxon>
        <taxon>Amycolatopsis</taxon>
    </lineage>
</organism>
<dbReference type="Gene3D" id="3.30.450.40">
    <property type="match status" value="1"/>
</dbReference>
<dbReference type="InterPro" id="IPR016032">
    <property type="entry name" value="Sig_transdc_resp-reg_C-effctor"/>
</dbReference>
<evidence type="ECO:0000313" key="5">
    <source>
        <dbReference type="EMBL" id="WIV55987.1"/>
    </source>
</evidence>
<dbReference type="Gene3D" id="1.10.10.10">
    <property type="entry name" value="Winged helix-like DNA-binding domain superfamily/Winged helix DNA-binding domain"/>
    <property type="match status" value="1"/>
</dbReference>
<dbReference type="InterPro" id="IPR003018">
    <property type="entry name" value="GAF"/>
</dbReference>
<dbReference type="InterPro" id="IPR036388">
    <property type="entry name" value="WH-like_DNA-bd_sf"/>
</dbReference>
<dbReference type="SMART" id="SM00421">
    <property type="entry name" value="HTH_LUXR"/>
    <property type="match status" value="1"/>
</dbReference>
<keyword evidence="6" id="KW-1185">Reference proteome</keyword>
<evidence type="ECO:0000259" key="4">
    <source>
        <dbReference type="PROSITE" id="PS50043"/>
    </source>
</evidence>
<dbReference type="Pfam" id="PF01590">
    <property type="entry name" value="GAF"/>
    <property type="match status" value="1"/>
</dbReference>
<protein>
    <submittedName>
        <fullName evidence="5">LuxR C-terminal-related transcriptional regulator</fullName>
    </submittedName>
</protein>
<feature type="domain" description="HTH luxR-type" evidence="4">
    <location>
        <begin position="273"/>
        <end position="338"/>
    </location>
</feature>
<proteinExistence type="predicted"/>
<name>A0ABY8XK16_9PSEU</name>
<dbReference type="SUPFAM" id="SSF55781">
    <property type="entry name" value="GAF domain-like"/>
    <property type="match status" value="1"/>
</dbReference>
<dbReference type="Proteomes" id="UP001227101">
    <property type="component" value="Chromosome"/>
</dbReference>
<dbReference type="PROSITE" id="PS00622">
    <property type="entry name" value="HTH_LUXR_1"/>
    <property type="match status" value="1"/>
</dbReference>
<dbReference type="EMBL" id="CP127173">
    <property type="protein sequence ID" value="WIV55987.1"/>
    <property type="molecule type" value="Genomic_DNA"/>
</dbReference>
<gene>
    <name evidence="5" type="ORF">QP939_45515</name>
</gene>
<keyword evidence="3" id="KW-0804">Transcription</keyword>
<dbReference type="PANTHER" id="PTHR44688">
    <property type="entry name" value="DNA-BINDING TRANSCRIPTIONAL ACTIVATOR DEVR_DOSR"/>
    <property type="match status" value="1"/>
</dbReference>
<dbReference type="PROSITE" id="PS50043">
    <property type="entry name" value="HTH_LUXR_2"/>
    <property type="match status" value="1"/>
</dbReference>
<dbReference type="SUPFAM" id="SSF46894">
    <property type="entry name" value="C-terminal effector domain of the bipartite response regulators"/>
    <property type="match status" value="1"/>
</dbReference>
<accession>A0ABY8XK16</accession>
<dbReference type="Pfam" id="PF00196">
    <property type="entry name" value="GerE"/>
    <property type="match status" value="1"/>
</dbReference>
<keyword evidence="2" id="KW-0238">DNA-binding</keyword>
<dbReference type="SMART" id="SM00065">
    <property type="entry name" value="GAF"/>
    <property type="match status" value="1"/>
</dbReference>
<dbReference type="InterPro" id="IPR029016">
    <property type="entry name" value="GAF-like_dom_sf"/>
</dbReference>
<dbReference type="PRINTS" id="PR00038">
    <property type="entry name" value="HTHLUXR"/>
</dbReference>
<evidence type="ECO:0000256" key="2">
    <source>
        <dbReference type="ARBA" id="ARBA00023125"/>
    </source>
</evidence>
<dbReference type="RefSeq" id="WP_285453048.1">
    <property type="nucleotide sequence ID" value="NZ_CP127173.1"/>
</dbReference>
<sequence>MDHGVRERARDGIGRLAASGLDLADLTGEAARLLARVVPYDTACWHTVDPATLIETGYHAVDMPPPDAAVAEFAYLGTDFNTLADLAGGRRHSGVLSEATGGRLDRSPRYRELLRPNNIRGELRTALVDGGACWGVFTLFREEPRDFTADERDFAHEVAAVLGRGFRAAGTRARATGPAADLWPGVVLLDADRRAGPVTPSAARWLAELGDPAEEPVPFGVLSVAERVRREGAEVAARVRGRSGRWVQVLGAPAGDGVAVVLQAATTPSVAPLISAAYGLTARERELTDLVRQGCGTAEIAARLFISPHTVQGHLKAIFAKTGVRSRRELVTRVYSAG</sequence>
<evidence type="ECO:0000256" key="3">
    <source>
        <dbReference type="ARBA" id="ARBA00023163"/>
    </source>
</evidence>
<keyword evidence="1" id="KW-0805">Transcription regulation</keyword>
<dbReference type="CDD" id="cd06170">
    <property type="entry name" value="LuxR_C_like"/>
    <property type="match status" value="1"/>
</dbReference>